<gene>
    <name evidence="2" type="ORF">UT18_C0008G0011</name>
</gene>
<keyword evidence="1" id="KW-1133">Transmembrane helix</keyword>
<name>A0A0G0PZ92_UNCC2</name>
<protein>
    <submittedName>
        <fullName evidence="2">Uncharacterized protein</fullName>
    </submittedName>
</protein>
<reference evidence="2 3" key="1">
    <citation type="journal article" date="2015" name="Nature">
        <title>rRNA introns, odd ribosomes, and small enigmatic genomes across a large radiation of phyla.</title>
        <authorList>
            <person name="Brown C.T."/>
            <person name="Hug L.A."/>
            <person name="Thomas B.C."/>
            <person name="Sharon I."/>
            <person name="Castelle C.J."/>
            <person name="Singh A."/>
            <person name="Wilkins M.J."/>
            <person name="Williams K.H."/>
            <person name="Banfield J.F."/>
        </authorList>
    </citation>
    <scope>NUCLEOTIDE SEQUENCE [LARGE SCALE GENOMIC DNA]</scope>
</reference>
<sequence>MSVDDQLFKSDGTLLTNIDIAILKFSRRLATAFLDKDDEEFSPALERMLKAVWVLLGASSVAFLTSGKWISAIATGFFIAMYYMRYPEKPRCTGEGTVWPLALKLLALQGLLIPFVAEAYAIEIYFIGDSPLGFMFLGLGIHLRMITIFYVKRLGKRPPTKKRARVLKPALNKT</sequence>
<organism evidence="2 3">
    <name type="scientific">candidate division CPR2 bacterium GW2011_GWC2_39_10</name>
    <dbReference type="NCBI Taxonomy" id="1618345"/>
    <lineage>
        <taxon>Bacteria</taxon>
        <taxon>Bacteria division CPR2</taxon>
    </lineage>
</organism>
<keyword evidence="1" id="KW-0472">Membrane</keyword>
<accession>A0A0G0PZ92</accession>
<proteinExistence type="predicted"/>
<dbReference type="Proteomes" id="UP000034207">
    <property type="component" value="Unassembled WGS sequence"/>
</dbReference>
<evidence type="ECO:0000313" key="2">
    <source>
        <dbReference type="EMBL" id="KKQ94706.1"/>
    </source>
</evidence>
<comment type="caution">
    <text evidence="2">The sequence shown here is derived from an EMBL/GenBank/DDBJ whole genome shotgun (WGS) entry which is preliminary data.</text>
</comment>
<dbReference type="EMBL" id="LBVV01000008">
    <property type="protein sequence ID" value="KKQ94706.1"/>
    <property type="molecule type" value="Genomic_DNA"/>
</dbReference>
<evidence type="ECO:0000256" key="1">
    <source>
        <dbReference type="SAM" id="Phobius"/>
    </source>
</evidence>
<feature type="transmembrane region" description="Helical" evidence="1">
    <location>
        <begin position="105"/>
        <end position="126"/>
    </location>
</feature>
<evidence type="ECO:0000313" key="3">
    <source>
        <dbReference type="Proteomes" id="UP000034207"/>
    </source>
</evidence>
<keyword evidence="1" id="KW-0812">Transmembrane</keyword>
<feature type="transmembrane region" description="Helical" evidence="1">
    <location>
        <begin position="51"/>
        <end position="84"/>
    </location>
</feature>
<feature type="transmembrane region" description="Helical" evidence="1">
    <location>
        <begin position="132"/>
        <end position="151"/>
    </location>
</feature>
<dbReference type="AlphaFoldDB" id="A0A0G0PZ92"/>